<dbReference type="PANTHER" id="PTHR33223">
    <property type="entry name" value="CCHC-TYPE DOMAIN-CONTAINING PROTEIN"/>
    <property type="match status" value="1"/>
</dbReference>
<evidence type="ECO:0008006" key="3">
    <source>
        <dbReference type="Google" id="ProtNLM"/>
    </source>
</evidence>
<proteinExistence type="predicted"/>
<evidence type="ECO:0000313" key="2">
    <source>
        <dbReference type="Proteomes" id="UP001497516"/>
    </source>
</evidence>
<gene>
    <name evidence="1" type="ORF">LTRI10_LOCUS2418</name>
</gene>
<accession>A0AAV2CF63</accession>
<keyword evidence="2" id="KW-1185">Reference proteome</keyword>
<sequence length="173" mass="19599">MEVEPVVVVEMAGNQSQDGAAHARQLNDVAEEEETSRTMEYYMAPRPADIESPILYPPVAAKNFEIKPALVTMIHSNSLFHGIECESPREHVQRFLELAGSLKINGVPAEALQLRLFPDSLSGKALRWLNNRPPQSITSWDDLLNKFMALARLRRRRSGERRSPILSKKRTRP</sequence>
<protein>
    <recommendedName>
        <fullName evidence="3">Retrotransposon gag domain-containing protein</fullName>
    </recommendedName>
</protein>
<organism evidence="1 2">
    <name type="scientific">Linum trigynum</name>
    <dbReference type="NCBI Taxonomy" id="586398"/>
    <lineage>
        <taxon>Eukaryota</taxon>
        <taxon>Viridiplantae</taxon>
        <taxon>Streptophyta</taxon>
        <taxon>Embryophyta</taxon>
        <taxon>Tracheophyta</taxon>
        <taxon>Spermatophyta</taxon>
        <taxon>Magnoliopsida</taxon>
        <taxon>eudicotyledons</taxon>
        <taxon>Gunneridae</taxon>
        <taxon>Pentapetalae</taxon>
        <taxon>rosids</taxon>
        <taxon>fabids</taxon>
        <taxon>Malpighiales</taxon>
        <taxon>Linaceae</taxon>
        <taxon>Linum</taxon>
    </lineage>
</organism>
<evidence type="ECO:0000313" key="1">
    <source>
        <dbReference type="EMBL" id="CAL1354617.1"/>
    </source>
</evidence>
<dbReference type="EMBL" id="OZ034813">
    <property type="protein sequence ID" value="CAL1354617.1"/>
    <property type="molecule type" value="Genomic_DNA"/>
</dbReference>
<dbReference type="PANTHER" id="PTHR33223:SF11">
    <property type="entry name" value="ELEMENT PROTEIN, PUTATIVE-RELATED"/>
    <property type="match status" value="1"/>
</dbReference>
<dbReference type="AlphaFoldDB" id="A0AAV2CF63"/>
<name>A0AAV2CF63_9ROSI</name>
<reference evidence="1 2" key="1">
    <citation type="submission" date="2024-04" db="EMBL/GenBank/DDBJ databases">
        <authorList>
            <person name="Fracassetti M."/>
        </authorList>
    </citation>
    <scope>NUCLEOTIDE SEQUENCE [LARGE SCALE GENOMIC DNA]</scope>
</reference>
<dbReference type="Proteomes" id="UP001497516">
    <property type="component" value="Chromosome 1"/>
</dbReference>